<name>I3X9A5_SINF2</name>
<proteinExistence type="predicted"/>
<dbReference type="PATRIC" id="fig|1185652.3.peg.4068"/>
<dbReference type="EMBL" id="CP003563">
    <property type="protein sequence ID" value="AFL52461.1"/>
    <property type="molecule type" value="Genomic_DNA"/>
</dbReference>
<dbReference type="Proteomes" id="UP000006180">
    <property type="component" value="Chromosome"/>
</dbReference>
<dbReference type="RefSeq" id="WP_014764596.1">
    <property type="nucleotide sequence ID" value="NC_018000.1"/>
</dbReference>
<dbReference type="eggNOG" id="ENOG502ZCGB">
    <property type="taxonomic scope" value="Bacteria"/>
</dbReference>
<accession>I3X9A5</accession>
<evidence type="ECO:0000313" key="1">
    <source>
        <dbReference type="EMBL" id="AFL52461.1"/>
    </source>
</evidence>
<dbReference type="STRING" id="1185652.USDA257_c39170"/>
<protein>
    <submittedName>
        <fullName evidence="1">Uncharacterized protein</fullName>
    </submittedName>
</protein>
<dbReference type="AlphaFoldDB" id="I3X9A5"/>
<evidence type="ECO:0000313" key="2">
    <source>
        <dbReference type="Proteomes" id="UP000006180"/>
    </source>
</evidence>
<gene>
    <name evidence="1" type="ORF">USDA257_c39170</name>
</gene>
<dbReference type="KEGG" id="sfd:USDA257_c39170"/>
<organism evidence="1 2">
    <name type="scientific">Sinorhizobium fredii (strain USDA 257)</name>
    <dbReference type="NCBI Taxonomy" id="1185652"/>
    <lineage>
        <taxon>Bacteria</taxon>
        <taxon>Pseudomonadati</taxon>
        <taxon>Pseudomonadota</taxon>
        <taxon>Alphaproteobacteria</taxon>
        <taxon>Hyphomicrobiales</taxon>
        <taxon>Rhizobiaceae</taxon>
        <taxon>Sinorhizobium/Ensifer group</taxon>
        <taxon>Sinorhizobium</taxon>
    </lineage>
</organism>
<dbReference type="HOGENOM" id="CLU_094873_0_0_5"/>
<sequence length="272" mass="29990">MHQNTPVYLGRYRDIIDRKGEEAVKSKETLMAATGSDEIFYVPFEWTNPAAKLVVVGITPGPNQMELAYRTASSKIKVGLDDEGILKAAKIHGAFGSPTMRPNLVKMMNHFGFADLFGIDTVDDFWGKNADIFLGTSVVPHAAFRRGKPFAGSFEDIMKSLVFSKCFHSDFITSLKDIPDTARFVALGETPLSALAWCVRQGHLKDEQVLGAFAHPSTSGGSAVDAYLGIKTTFDPRDPVKGRVDRLRMFYDRMRQSVEVLKSHHSADAQSG</sequence>
<reference evidence="1 2" key="1">
    <citation type="journal article" date="2012" name="J. Bacteriol.">
        <title>Complete genome sequence of the broad-host-range strain Sinorhizobium fredii USDA257.</title>
        <authorList>
            <person name="Schuldes J."/>
            <person name="Rodriguez Orbegoso M."/>
            <person name="Schmeisser C."/>
            <person name="Krishnan H.B."/>
            <person name="Daniel R."/>
            <person name="Streit W.R."/>
        </authorList>
    </citation>
    <scope>NUCLEOTIDE SEQUENCE [LARGE SCALE GENOMIC DNA]</scope>
    <source>
        <strain evidence="1 2">USDA 257</strain>
    </source>
</reference>